<protein>
    <submittedName>
        <fullName evidence="2">Uncharacterized protein</fullName>
    </submittedName>
</protein>
<comment type="caution">
    <text evidence="2">The sequence shown here is derived from an EMBL/GenBank/DDBJ whole genome shotgun (WGS) entry which is preliminary data.</text>
</comment>
<name>A0A430B6X5_9ENTE</name>
<keyword evidence="1" id="KW-0472">Membrane</keyword>
<evidence type="ECO:0000256" key="1">
    <source>
        <dbReference type="SAM" id="Phobius"/>
    </source>
</evidence>
<evidence type="ECO:0000313" key="3">
    <source>
        <dbReference type="Proteomes" id="UP000288028"/>
    </source>
</evidence>
<reference evidence="2 3" key="1">
    <citation type="submission" date="2017-05" db="EMBL/GenBank/DDBJ databases">
        <title>Vagococcus spp. assemblies.</title>
        <authorList>
            <person name="Gulvik C.A."/>
        </authorList>
    </citation>
    <scope>NUCLEOTIDE SEQUENCE [LARGE SCALE GENOMIC DNA]</scope>
    <source>
        <strain evidence="2 3">SS1714</strain>
    </source>
</reference>
<keyword evidence="1" id="KW-0812">Transmembrane</keyword>
<sequence length="218" mass="24761">MNKKNQGKSRISIGIFSSIFTIFIIGMGMFFYSVYQTNHVTDEQVKPHLKNNTLRLNESNQSLLFDSQEIIDFKVKANQVTVTMAHYKRDKLEEEKEMLSVSAKTGTTNQMDGTIQWGIMDYGLLENQLRVAIESEGIISTSDYTIKIKSDDPDNLLSGVGVGLSEEEYQLEKNTDYQLAIWAYGEDGVSVKTIKNGEFSPKDFKKNTETFVLYATFK</sequence>
<dbReference type="EMBL" id="NGKB01000003">
    <property type="protein sequence ID" value="RSU16094.1"/>
    <property type="molecule type" value="Genomic_DNA"/>
</dbReference>
<feature type="transmembrane region" description="Helical" evidence="1">
    <location>
        <begin position="12"/>
        <end position="35"/>
    </location>
</feature>
<organism evidence="2 3">
    <name type="scientific">Vagococcus carniphilus</name>
    <dbReference type="NCBI Taxonomy" id="218144"/>
    <lineage>
        <taxon>Bacteria</taxon>
        <taxon>Bacillati</taxon>
        <taxon>Bacillota</taxon>
        <taxon>Bacilli</taxon>
        <taxon>Lactobacillales</taxon>
        <taxon>Enterococcaceae</taxon>
        <taxon>Vagococcus</taxon>
    </lineage>
</organism>
<keyword evidence="1" id="KW-1133">Transmembrane helix</keyword>
<dbReference type="Proteomes" id="UP000288028">
    <property type="component" value="Unassembled WGS sequence"/>
</dbReference>
<dbReference type="RefSeq" id="WP_126792145.1">
    <property type="nucleotide sequence ID" value="NZ_CP060720.1"/>
</dbReference>
<proteinExistence type="predicted"/>
<dbReference type="GeneID" id="95581409"/>
<accession>A0A430B6X5</accession>
<dbReference type="AlphaFoldDB" id="A0A430B6X5"/>
<gene>
    <name evidence="2" type="ORF">CBF28_03850</name>
</gene>
<keyword evidence="3" id="KW-1185">Reference proteome</keyword>
<evidence type="ECO:0000313" key="2">
    <source>
        <dbReference type="EMBL" id="RSU16094.1"/>
    </source>
</evidence>